<evidence type="ECO:0000256" key="2">
    <source>
        <dbReference type="ARBA" id="ARBA00022448"/>
    </source>
</evidence>
<keyword evidence="4 16" id="KW-0633">Potassium transport</keyword>
<comment type="catalytic activity">
    <reaction evidence="16">
        <text>K(+)(out) + ATP + H2O = K(+)(in) + ADP + phosphate + H(+)</text>
        <dbReference type="Rhea" id="RHEA:16777"/>
        <dbReference type="ChEBI" id="CHEBI:15377"/>
        <dbReference type="ChEBI" id="CHEBI:15378"/>
        <dbReference type="ChEBI" id="CHEBI:29103"/>
        <dbReference type="ChEBI" id="CHEBI:30616"/>
        <dbReference type="ChEBI" id="CHEBI:43474"/>
        <dbReference type="ChEBI" id="CHEBI:456216"/>
        <dbReference type="EC" id="7.2.2.6"/>
    </reaction>
</comment>
<dbReference type="InterPro" id="IPR023299">
    <property type="entry name" value="ATPase_P-typ_cyto_dom_N"/>
</dbReference>
<keyword evidence="15 16" id="KW-0472">Membrane</keyword>
<dbReference type="EC" id="7.2.2.6" evidence="16"/>
<feature type="domain" description="P-type ATPase A" evidence="17">
    <location>
        <begin position="120"/>
        <end position="214"/>
    </location>
</feature>
<dbReference type="InterPro" id="IPR006391">
    <property type="entry name" value="P-type_ATPase_bsu_IA"/>
</dbReference>
<sequence length="694" mass="72896">MTTAQTKKLSFLDPALVTPAIKSSFEKLDPRVQWRNPVMFVVYVGSILTSGLWAASLAHPELAGTEGSMFMLGISLWLWFTVLFANFAEALAEGRSKAQAASLRGLKAKTWAKKLEQPKHDAKWHPIQSDELRKGAVVLVETGDVIPLDGEVIAGVASVDESAITGESAPVIRESGGDFSSVTGGTKVLSDWLVVRVGVNPGESFLDRMIAMVEGAKRQKTPNEIALTILLVALTLVFLVVTATLLPYSIFSVEAAGSGTVVSITALISLLVCLIPTTIGGLLSAIGVAGMSRMMQANVIATSGRAVEAAGDVDVLMLDKTGTITLGNRQASAFVPAPGVGEQQLADAAQLASLADETPEGRSIVVLAKQKFGLRERELGDAHAVPFTAQTRMSGVDLNGGTRQLRKGAGEAIRRHVESLGGKFPGEVTQAVEAIARRGSTPLVVADGARVLGAVELKDIVKGGIKERFAELRRMGIKTVMITGDNKLTAAAIAAEAGVDDFLAEATPEAKLQLIRDYQGEGRLVAMTGDGTNDAPALAQADVAVAMNTGTQAAKEAGNMVDLDSNPTKLLEIVETGKQLLMTRGSLTTFSIANDVAKYFAIIPAMFVGVYPQLAALNVMALHSPSSAILSAVIFNALIIVALIPLALKGVQYRAIGAAALLRRNLFIYGLGGIVVPFIGIKAIDLILVAGHLI</sequence>
<organism evidence="18 19">
    <name type="scientific">Roseateles agri</name>
    <dbReference type="NCBI Taxonomy" id="3098619"/>
    <lineage>
        <taxon>Bacteria</taxon>
        <taxon>Pseudomonadati</taxon>
        <taxon>Pseudomonadota</taxon>
        <taxon>Betaproteobacteria</taxon>
        <taxon>Burkholderiales</taxon>
        <taxon>Sphaerotilaceae</taxon>
        <taxon>Roseateles</taxon>
    </lineage>
</organism>
<evidence type="ECO:0000256" key="11">
    <source>
        <dbReference type="ARBA" id="ARBA00022958"/>
    </source>
</evidence>
<dbReference type="InterPro" id="IPR018303">
    <property type="entry name" value="ATPase_P-typ_P_site"/>
</dbReference>
<dbReference type="InterPro" id="IPR059000">
    <property type="entry name" value="ATPase_P-type_domA"/>
</dbReference>
<comment type="subunit">
    <text evidence="16">The system is composed of three essential subunits: KdpA, KdpB and KdpC.</text>
</comment>
<comment type="caution">
    <text evidence="18">The sequence shown here is derived from an EMBL/GenBank/DDBJ whole genome shotgun (WGS) entry which is preliminary data.</text>
</comment>
<feature type="binding site" evidence="16">
    <location>
        <position position="407"/>
    </location>
    <ligand>
        <name>ATP</name>
        <dbReference type="ChEBI" id="CHEBI:30616"/>
    </ligand>
</feature>
<reference evidence="18 19" key="1">
    <citation type="submission" date="2023-11" db="EMBL/GenBank/DDBJ databases">
        <title>Paucibacter sp. nov., isolated from fresh soil in Korea.</title>
        <authorList>
            <person name="Le N.T.T."/>
        </authorList>
    </citation>
    <scope>NUCLEOTIDE SEQUENCE [LARGE SCALE GENOMIC DNA]</scope>
    <source>
        <strain evidence="18 19">R3-3</strain>
    </source>
</reference>
<feature type="transmembrane region" description="Helical" evidence="16">
    <location>
        <begin position="599"/>
        <end position="622"/>
    </location>
</feature>
<keyword evidence="5 16" id="KW-0597">Phosphoprotein</keyword>
<dbReference type="NCBIfam" id="TIGR01497">
    <property type="entry name" value="kdpB"/>
    <property type="match status" value="1"/>
</dbReference>
<dbReference type="SFLD" id="SFLDS00003">
    <property type="entry name" value="Haloacid_Dehalogenase"/>
    <property type="match status" value="1"/>
</dbReference>
<feature type="transmembrane region" description="Helical" evidence="16">
    <location>
        <begin position="68"/>
        <end position="88"/>
    </location>
</feature>
<keyword evidence="10 16" id="KW-0460">Magnesium</keyword>
<dbReference type="InterPro" id="IPR023214">
    <property type="entry name" value="HAD_sf"/>
</dbReference>
<keyword evidence="14 16" id="KW-0406">Ion transport</keyword>
<dbReference type="PRINTS" id="PR00119">
    <property type="entry name" value="CATATPASE"/>
</dbReference>
<evidence type="ECO:0000256" key="4">
    <source>
        <dbReference type="ARBA" id="ARBA00022538"/>
    </source>
</evidence>
<dbReference type="RefSeq" id="WP_320426892.1">
    <property type="nucleotide sequence ID" value="NZ_JAXCLA010000012.1"/>
</dbReference>
<dbReference type="InterPro" id="IPR036412">
    <property type="entry name" value="HAD-like_sf"/>
</dbReference>
<evidence type="ECO:0000256" key="13">
    <source>
        <dbReference type="ARBA" id="ARBA00022989"/>
    </source>
</evidence>
<gene>
    <name evidence="16 18" type="primary">kdpB</name>
    <name evidence="18" type="ORF">SNE35_30775</name>
</gene>
<dbReference type="Pfam" id="PF00702">
    <property type="entry name" value="Hydrolase"/>
    <property type="match status" value="1"/>
</dbReference>
<feature type="binding site" evidence="16">
    <location>
        <position position="356"/>
    </location>
    <ligand>
        <name>ATP</name>
        <dbReference type="ChEBI" id="CHEBI:30616"/>
    </ligand>
</feature>
<proteinExistence type="inferred from homology"/>
<feature type="transmembrane region" description="Helical" evidence="16">
    <location>
        <begin position="668"/>
        <end position="693"/>
    </location>
</feature>
<dbReference type="SUPFAM" id="SSF81665">
    <property type="entry name" value="Calcium ATPase, transmembrane domain M"/>
    <property type="match status" value="1"/>
</dbReference>
<dbReference type="Gene3D" id="3.40.1110.10">
    <property type="entry name" value="Calcium-transporting ATPase, cytoplasmic domain N"/>
    <property type="match status" value="1"/>
</dbReference>
<evidence type="ECO:0000256" key="16">
    <source>
        <dbReference type="HAMAP-Rule" id="MF_00285"/>
    </source>
</evidence>
<evidence type="ECO:0000256" key="10">
    <source>
        <dbReference type="ARBA" id="ARBA00022842"/>
    </source>
</evidence>
<feature type="transmembrane region" description="Helical" evidence="16">
    <location>
        <begin position="628"/>
        <end position="648"/>
    </location>
</feature>
<feature type="transmembrane region" description="Helical" evidence="16">
    <location>
        <begin position="262"/>
        <end position="286"/>
    </location>
</feature>
<keyword evidence="9 16" id="KW-0067">ATP-binding</keyword>
<evidence type="ECO:0000256" key="12">
    <source>
        <dbReference type="ARBA" id="ARBA00022967"/>
    </source>
</evidence>
<dbReference type="InterPro" id="IPR044492">
    <property type="entry name" value="P_typ_ATPase_HD_dom"/>
</dbReference>
<keyword evidence="12 16" id="KW-1278">Translocase</keyword>
<accession>A0ABU5DRH0</accession>
<protein>
    <recommendedName>
        <fullName evidence="16">Potassium-transporting ATPase ATP-binding subunit</fullName>
        <ecNumber evidence="16">7.2.2.6</ecNumber>
    </recommendedName>
    <alternativeName>
        <fullName evidence="16">ATP phosphohydrolase [potassium-transporting] B chain</fullName>
    </alternativeName>
    <alternativeName>
        <fullName evidence="16">Potassium-binding and translocating subunit B</fullName>
    </alternativeName>
    <alternativeName>
        <fullName evidence="16">Potassium-translocating ATPase B chain</fullName>
    </alternativeName>
</protein>
<dbReference type="PROSITE" id="PS00154">
    <property type="entry name" value="ATPASE_E1_E2"/>
    <property type="match status" value="1"/>
</dbReference>
<evidence type="ECO:0000256" key="14">
    <source>
        <dbReference type="ARBA" id="ARBA00023065"/>
    </source>
</evidence>
<dbReference type="SFLD" id="SFLDF00027">
    <property type="entry name" value="p-type_atpase"/>
    <property type="match status" value="1"/>
</dbReference>
<dbReference type="InterPro" id="IPR023298">
    <property type="entry name" value="ATPase_P-typ_TM_dom_sf"/>
</dbReference>
<keyword evidence="2 16" id="KW-0813">Transport</keyword>
<feature type="binding site" evidence="16">
    <location>
        <position position="530"/>
    </location>
    <ligand>
        <name>Mg(2+)</name>
        <dbReference type="ChEBI" id="CHEBI:18420"/>
    </ligand>
</feature>
<comment type="function">
    <text evidence="16">Part of the high-affinity ATP-driven potassium transport (or Kdp) system, which catalyzes the hydrolysis of ATP coupled with the electrogenic transport of potassium into the cytoplasm. This subunit is responsible for energy coupling to the transport system and for the release of the potassium ions to the cytoplasm.</text>
</comment>
<evidence type="ECO:0000313" key="19">
    <source>
        <dbReference type="Proteomes" id="UP001285263"/>
    </source>
</evidence>
<feature type="transmembrane region" description="Helical" evidence="16">
    <location>
        <begin position="225"/>
        <end position="250"/>
    </location>
</feature>
<feature type="binding site" evidence="16">
    <location>
        <position position="534"/>
    </location>
    <ligand>
        <name>Mg(2+)</name>
        <dbReference type="ChEBI" id="CHEBI:18420"/>
    </ligand>
</feature>
<dbReference type="InterPro" id="IPR001757">
    <property type="entry name" value="P_typ_ATPase"/>
</dbReference>
<keyword evidence="19" id="KW-1185">Reference proteome</keyword>
<dbReference type="SUPFAM" id="SSF81653">
    <property type="entry name" value="Calcium ATPase, transduction domain A"/>
    <property type="match status" value="1"/>
</dbReference>
<feature type="binding site" evidence="16">
    <location>
        <position position="360"/>
    </location>
    <ligand>
        <name>ATP</name>
        <dbReference type="ChEBI" id="CHEBI:30616"/>
    </ligand>
</feature>
<evidence type="ECO:0000256" key="8">
    <source>
        <dbReference type="ARBA" id="ARBA00022741"/>
    </source>
</evidence>
<dbReference type="Pfam" id="PF00122">
    <property type="entry name" value="E1-E2_ATPase"/>
    <property type="match status" value="1"/>
</dbReference>
<dbReference type="Gene3D" id="3.40.50.1000">
    <property type="entry name" value="HAD superfamily/HAD-like"/>
    <property type="match status" value="1"/>
</dbReference>
<evidence type="ECO:0000313" key="18">
    <source>
        <dbReference type="EMBL" id="MDY0748922.1"/>
    </source>
</evidence>
<name>A0ABU5DRH0_9BURK</name>
<evidence type="ECO:0000256" key="1">
    <source>
        <dbReference type="ARBA" id="ARBA00004370"/>
    </source>
</evidence>
<dbReference type="SFLD" id="SFLDG00002">
    <property type="entry name" value="C1.7:_P-type_atpase_like"/>
    <property type="match status" value="1"/>
</dbReference>
<evidence type="ECO:0000256" key="5">
    <source>
        <dbReference type="ARBA" id="ARBA00022553"/>
    </source>
</evidence>
<dbReference type="EMBL" id="JAXCLA010000012">
    <property type="protein sequence ID" value="MDY0748922.1"/>
    <property type="molecule type" value="Genomic_DNA"/>
</dbReference>
<keyword evidence="8 16" id="KW-0547">Nucleotide-binding</keyword>
<dbReference type="PANTHER" id="PTHR43743">
    <property type="entry name" value="POTASSIUM-TRANSPORTING ATPASE ATP-BINDING SUBUNIT"/>
    <property type="match status" value="1"/>
</dbReference>
<feature type="transmembrane region" description="Helical" evidence="16">
    <location>
        <begin position="37"/>
        <end position="56"/>
    </location>
</feature>
<dbReference type="SUPFAM" id="SSF81660">
    <property type="entry name" value="Metal cation-transporting ATPase, ATP-binding domain N"/>
    <property type="match status" value="1"/>
</dbReference>
<dbReference type="InterPro" id="IPR008250">
    <property type="entry name" value="ATPase_P-typ_transduc_dom_A_sf"/>
</dbReference>
<dbReference type="NCBIfam" id="TIGR01494">
    <property type="entry name" value="ATPase_P-type"/>
    <property type="match status" value="2"/>
</dbReference>
<evidence type="ECO:0000259" key="17">
    <source>
        <dbReference type="Pfam" id="PF00122"/>
    </source>
</evidence>
<keyword evidence="13 16" id="KW-1133">Transmembrane helix</keyword>
<evidence type="ECO:0000256" key="3">
    <source>
        <dbReference type="ARBA" id="ARBA00022475"/>
    </source>
</evidence>
<evidence type="ECO:0000256" key="7">
    <source>
        <dbReference type="ARBA" id="ARBA00022723"/>
    </source>
</evidence>
<evidence type="ECO:0000256" key="9">
    <source>
        <dbReference type="ARBA" id="ARBA00022840"/>
    </source>
</evidence>
<evidence type="ECO:0000256" key="15">
    <source>
        <dbReference type="ARBA" id="ARBA00023136"/>
    </source>
</evidence>
<dbReference type="PANTHER" id="PTHR43743:SF1">
    <property type="entry name" value="POTASSIUM-TRANSPORTING ATPASE ATP-BINDING SUBUNIT"/>
    <property type="match status" value="1"/>
</dbReference>
<dbReference type="Gene3D" id="2.70.150.10">
    <property type="entry name" value="Calcium-transporting ATPase, cytoplasmic transduction domain A"/>
    <property type="match status" value="1"/>
</dbReference>
<dbReference type="Proteomes" id="UP001285263">
    <property type="component" value="Unassembled WGS sequence"/>
</dbReference>
<dbReference type="CDD" id="cd02078">
    <property type="entry name" value="P-type_ATPase_K"/>
    <property type="match status" value="1"/>
</dbReference>
<feature type="binding site" evidence="16">
    <location>
        <begin position="387"/>
        <end position="394"/>
    </location>
    <ligand>
        <name>ATP</name>
        <dbReference type="ChEBI" id="CHEBI:30616"/>
    </ligand>
</feature>
<feature type="active site" description="4-aspartylphosphate intermediate" evidence="16">
    <location>
        <position position="319"/>
    </location>
</feature>
<keyword evidence="11 16" id="KW-0630">Potassium</keyword>
<comment type="similarity">
    <text evidence="16">Belongs to the cation transport ATPase (P-type) (TC 3.A.3) family. Type IA subfamily.</text>
</comment>
<evidence type="ECO:0000256" key="6">
    <source>
        <dbReference type="ARBA" id="ARBA00022692"/>
    </source>
</evidence>
<keyword evidence="7 16" id="KW-0479">Metal-binding</keyword>
<comment type="subcellular location">
    <subcellularLocation>
        <location evidence="16">Cell membrane</location>
        <topology evidence="16">Multi-pass membrane protein</topology>
    </subcellularLocation>
    <subcellularLocation>
        <location evidence="1">Membrane</location>
    </subcellularLocation>
</comment>
<keyword evidence="6 16" id="KW-0812">Transmembrane</keyword>
<keyword evidence="3 16" id="KW-1003">Cell membrane</keyword>
<dbReference type="SUPFAM" id="SSF56784">
    <property type="entry name" value="HAD-like"/>
    <property type="match status" value="1"/>
</dbReference>
<dbReference type="HAMAP" id="MF_00285">
    <property type="entry name" value="KdpB"/>
    <property type="match status" value="1"/>
</dbReference>